<gene>
    <name evidence="1" type="ORF">EZS28_012902</name>
</gene>
<dbReference type="EMBL" id="SNRW01002837">
    <property type="protein sequence ID" value="KAA6391575.1"/>
    <property type="molecule type" value="Genomic_DNA"/>
</dbReference>
<dbReference type="Proteomes" id="UP000324800">
    <property type="component" value="Unassembled WGS sequence"/>
</dbReference>
<organism evidence="1 2">
    <name type="scientific">Streblomastix strix</name>
    <dbReference type="NCBI Taxonomy" id="222440"/>
    <lineage>
        <taxon>Eukaryota</taxon>
        <taxon>Metamonada</taxon>
        <taxon>Preaxostyla</taxon>
        <taxon>Oxymonadida</taxon>
        <taxon>Streblomastigidae</taxon>
        <taxon>Streblomastix</taxon>
    </lineage>
</organism>
<evidence type="ECO:0000313" key="2">
    <source>
        <dbReference type="Proteomes" id="UP000324800"/>
    </source>
</evidence>
<feature type="non-terminal residue" evidence="1">
    <location>
        <position position="113"/>
    </location>
</feature>
<protein>
    <submittedName>
        <fullName evidence="1">Uncharacterized protein</fullName>
    </submittedName>
</protein>
<proteinExistence type="predicted"/>
<reference evidence="1 2" key="1">
    <citation type="submission" date="2019-03" db="EMBL/GenBank/DDBJ databases">
        <title>Single cell metagenomics reveals metabolic interactions within the superorganism composed of flagellate Streblomastix strix and complex community of Bacteroidetes bacteria on its surface.</title>
        <authorList>
            <person name="Treitli S.C."/>
            <person name="Kolisko M."/>
            <person name="Husnik F."/>
            <person name="Keeling P."/>
            <person name="Hampl V."/>
        </authorList>
    </citation>
    <scope>NUCLEOTIDE SEQUENCE [LARGE SCALE GENOMIC DNA]</scope>
    <source>
        <strain evidence="1">ST1C</strain>
    </source>
</reference>
<sequence length="113" mass="12922">MHQDIQELPHGNIIVKYAKINCLNGSLIECGSMFTFIAALIEKKSDSTDQLIISTRVFNDKFSHNQDLDKQQSRILTMISRIAEEGGDILSRTFENGLFLIQYFPEMHEVNES</sequence>
<name>A0A5J4WA93_9EUKA</name>
<evidence type="ECO:0000313" key="1">
    <source>
        <dbReference type="EMBL" id="KAA6391575.1"/>
    </source>
</evidence>
<comment type="caution">
    <text evidence="1">The sequence shown here is derived from an EMBL/GenBank/DDBJ whole genome shotgun (WGS) entry which is preliminary data.</text>
</comment>
<accession>A0A5J4WA93</accession>
<dbReference type="AlphaFoldDB" id="A0A5J4WA93"/>